<protein>
    <submittedName>
        <fullName evidence="1">Uncharacterized protein</fullName>
    </submittedName>
</protein>
<keyword evidence="2" id="KW-1185">Reference proteome</keyword>
<dbReference type="EMBL" id="JABFTP020000093">
    <property type="protein sequence ID" value="KAL3276309.1"/>
    <property type="molecule type" value="Genomic_DNA"/>
</dbReference>
<accession>A0ABD2NCL2</accession>
<reference evidence="1 2" key="1">
    <citation type="journal article" date="2021" name="BMC Biol.">
        <title>Horizontally acquired antibacterial genes associated with adaptive radiation of ladybird beetles.</title>
        <authorList>
            <person name="Li H.S."/>
            <person name="Tang X.F."/>
            <person name="Huang Y.H."/>
            <person name="Xu Z.Y."/>
            <person name="Chen M.L."/>
            <person name="Du X.Y."/>
            <person name="Qiu B.Y."/>
            <person name="Chen P.T."/>
            <person name="Zhang W."/>
            <person name="Slipinski A."/>
            <person name="Escalona H.E."/>
            <person name="Waterhouse R.M."/>
            <person name="Zwick A."/>
            <person name="Pang H."/>
        </authorList>
    </citation>
    <scope>NUCLEOTIDE SEQUENCE [LARGE SCALE GENOMIC DNA]</scope>
    <source>
        <strain evidence="1">SYSU2018</strain>
    </source>
</reference>
<name>A0ABD2NCL2_9CUCU</name>
<gene>
    <name evidence="1" type="ORF">HHI36_024244</name>
</gene>
<dbReference type="Proteomes" id="UP001516400">
    <property type="component" value="Unassembled WGS sequence"/>
</dbReference>
<comment type="caution">
    <text evidence="1">The sequence shown here is derived from an EMBL/GenBank/DDBJ whole genome shotgun (WGS) entry which is preliminary data.</text>
</comment>
<proteinExistence type="predicted"/>
<sequence>MSVEEVCFVCEKLLSTDVVDVVKEKGTAKLRECSLQRKDGMANLLLGLTSVKVHQKCRKKYTNMKMIAVAAKNGPPSAQPRNADEIPQGPANDFAFENACFFCGVEITDEFLANEKKKNMEKAYQSSIG</sequence>
<dbReference type="AlphaFoldDB" id="A0ABD2NCL2"/>
<organism evidence="1 2">
    <name type="scientific">Cryptolaemus montrouzieri</name>
    <dbReference type="NCBI Taxonomy" id="559131"/>
    <lineage>
        <taxon>Eukaryota</taxon>
        <taxon>Metazoa</taxon>
        <taxon>Ecdysozoa</taxon>
        <taxon>Arthropoda</taxon>
        <taxon>Hexapoda</taxon>
        <taxon>Insecta</taxon>
        <taxon>Pterygota</taxon>
        <taxon>Neoptera</taxon>
        <taxon>Endopterygota</taxon>
        <taxon>Coleoptera</taxon>
        <taxon>Polyphaga</taxon>
        <taxon>Cucujiformia</taxon>
        <taxon>Coccinelloidea</taxon>
        <taxon>Coccinellidae</taxon>
        <taxon>Scymninae</taxon>
        <taxon>Scymnini</taxon>
        <taxon>Cryptolaemus</taxon>
    </lineage>
</organism>
<evidence type="ECO:0000313" key="2">
    <source>
        <dbReference type="Proteomes" id="UP001516400"/>
    </source>
</evidence>
<evidence type="ECO:0000313" key="1">
    <source>
        <dbReference type="EMBL" id="KAL3276309.1"/>
    </source>
</evidence>